<evidence type="ECO:0000313" key="3">
    <source>
        <dbReference type="EMBL" id="MEN2792388.1"/>
    </source>
</evidence>
<keyword evidence="2" id="KW-0812">Transmembrane</keyword>
<sequence length="469" mass="50307">MATLAFDDLPKPAAVRAAPASGRPAGYRLIAFASMAVPIAGAGLPLALFVPQLYATHFGLSLATIGFIFLLGRLWDVASDPIVGILSDRTRTRFGRRKPWIAAGGLLFGLGSALLFFPPPALVGPLYLGLVLFVFYFGWTMIEIPFSAWAGEIDRDYHGRTRVVTYQLTLRSIGLLLTLILPTLLDQIRPGDGALKLQVVGGFILVTLFPALAASLLAFREGSLPETVPQRPGFWKTTRIVFSDRLLLRVLASDVAVTAGQSIRAGLIIFFAVNYMKLPAWASGLYLLQFVFGVLAGPIWLRIGYRFGKRRTAIAGELVQAAINFGLILVFPGMLWLMIALTAAQGLTQGSGNLMLRAMVGDVADAHRVKTGHDRTGLFFSVFSLSQKLGPALGIGLALPLVAWFGFDPKGASAPGSLEALKYVFALGPALAHVLAATLIWRFPLDEEAHAEVLRALAAADTIPASQTA</sequence>
<gene>
    <name evidence="3" type="ORF">ABC974_22345</name>
</gene>
<feature type="transmembrane region" description="Helical" evidence="2">
    <location>
        <begin position="389"/>
        <end position="408"/>
    </location>
</feature>
<feature type="transmembrane region" description="Helical" evidence="2">
    <location>
        <begin position="99"/>
        <end position="117"/>
    </location>
</feature>
<dbReference type="Proteomes" id="UP001419910">
    <property type="component" value="Unassembled WGS sequence"/>
</dbReference>
<dbReference type="PANTHER" id="PTHR11328:SF24">
    <property type="entry name" value="MAJOR FACILITATOR SUPERFAMILY (MFS) PROFILE DOMAIN-CONTAINING PROTEIN"/>
    <property type="match status" value="1"/>
</dbReference>
<keyword evidence="2" id="KW-1133">Transmembrane helix</keyword>
<dbReference type="RefSeq" id="WP_343890913.1">
    <property type="nucleotide sequence ID" value="NZ_BAAAEH010000036.1"/>
</dbReference>
<accession>A0ABU9Y9A3</accession>
<name>A0ABU9Y9A3_9SPHN</name>
<keyword evidence="2" id="KW-0472">Membrane</keyword>
<proteinExistence type="inferred from homology"/>
<keyword evidence="4" id="KW-1185">Reference proteome</keyword>
<feature type="transmembrane region" description="Helical" evidence="2">
    <location>
        <begin position="163"/>
        <end position="185"/>
    </location>
</feature>
<comment type="similarity">
    <text evidence="1">Belongs to the sodium:galactoside symporter (TC 2.A.2) family.</text>
</comment>
<feature type="transmembrane region" description="Helical" evidence="2">
    <location>
        <begin position="278"/>
        <end position="301"/>
    </location>
</feature>
<feature type="transmembrane region" description="Helical" evidence="2">
    <location>
        <begin position="56"/>
        <end position="78"/>
    </location>
</feature>
<dbReference type="EMBL" id="JBDIME010000027">
    <property type="protein sequence ID" value="MEN2792388.1"/>
    <property type="molecule type" value="Genomic_DNA"/>
</dbReference>
<evidence type="ECO:0000313" key="4">
    <source>
        <dbReference type="Proteomes" id="UP001419910"/>
    </source>
</evidence>
<feature type="transmembrane region" description="Helical" evidence="2">
    <location>
        <begin position="123"/>
        <end position="142"/>
    </location>
</feature>
<dbReference type="Pfam" id="PF13347">
    <property type="entry name" value="MFS_2"/>
    <property type="match status" value="1"/>
</dbReference>
<dbReference type="Gene3D" id="1.20.1250.20">
    <property type="entry name" value="MFS general substrate transporter like domains"/>
    <property type="match status" value="2"/>
</dbReference>
<dbReference type="InterPro" id="IPR039672">
    <property type="entry name" value="MFS_2"/>
</dbReference>
<evidence type="ECO:0000256" key="2">
    <source>
        <dbReference type="SAM" id="Phobius"/>
    </source>
</evidence>
<protein>
    <submittedName>
        <fullName evidence="3">MFS transporter</fullName>
    </submittedName>
</protein>
<feature type="transmembrane region" description="Helical" evidence="2">
    <location>
        <begin position="29"/>
        <end position="50"/>
    </location>
</feature>
<feature type="transmembrane region" description="Helical" evidence="2">
    <location>
        <begin position="246"/>
        <end position="272"/>
    </location>
</feature>
<reference evidence="3 4" key="1">
    <citation type="submission" date="2024-05" db="EMBL/GenBank/DDBJ databases">
        <authorList>
            <person name="Liu Q."/>
            <person name="Xin Y.-H."/>
        </authorList>
    </citation>
    <scope>NUCLEOTIDE SEQUENCE [LARGE SCALE GENOMIC DNA]</scope>
    <source>
        <strain evidence="3 4">CGMCC 1.10181</strain>
    </source>
</reference>
<comment type="caution">
    <text evidence="3">The sequence shown here is derived from an EMBL/GenBank/DDBJ whole genome shotgun (WGS) entry which is preliminary data.</text>
</comment>
<organism evidence="3 4">
    <name type="scientific">Sphingomonas oligophenolica</name>
    <dbReference type="NCBI Taxonomy" id="301154"/>
    <lineage>
        <taxon>Bacteria</taxon>
        <taxon>Pseudomonadati</taxon>
        <taxon>Pseudomonadota</taxon>
        <taxon>Alphaproteobacteria</taxon>
        <taxon>Sphingomonadales</taxon>
        <taxon>Sphingomonadaceae</taxon>
        <taxon>Sphingomonas</taxon>
    </lineage>
</organism>
<feature type="transmembrane region" description="Helical" evidence="2">
    <location>
        <begin position="420"/>
        <end position="441"/>
    </location>
</feature>
<dbReference type="PANTHER" id="PTHR11328">
    <property type="entry name" value="MAJOR FACILITATOR SUPERFAMILY DOMAIN-CONTAINING PROTEIN"/>
    <property type="match status" value="1"/>
</dbReference>
<dbReference type="InterPro" id="IPR036259">
    <property type="entry name" value="MFS_trans_sf"/>
</dbReference>
<evidence type="ECO:0000256" key="1">
    <source>
        <dbReference type="ARBA" id="ARBA00009617"/>
    </source>
</evidence>
<feature type="transmembrane region" description="Helical" evidence="2">
    <location>
        <begin position="322"/>
        <end position="347"/>
    </location>
</feature>
<feature type="transmembrane region" description="Helical" evidence="2">
    <location>
        <begin position="197"/>
        <end position="219"/>
    </location>
</feature>
<dbReference type="SUPFAM" id="SSF103473">
    <property type="entry name" value="MFS general substrate transporter"/>
    <property type="match status" value="1"/>
</dbReference>